<proteinExistence type="inferred from homology"/>
<dbReference type="GO" id="GO:0004181">
    <property type="term" value="F:metallocarboxypeptidase activity"/>
    <property type="evidence" value="ECO:0007669"/>
    <property type="project" value="UniProtKB-UniRule"/>
</dbReference>
<dbReference type="GO" id="GO:0046872">
    <property type="term" value="F:metal ion binding"/>
    <property type="evidence" value="ECO:0007669"/>
    <property type="project" value="UniProtKB-KW"/>
</dbReference>
<dbReference type="CDD" id="cd06460">
    <property type="entry name" value="M32_Taq"/>
    <property type="match status" value="1"/>
</dbReference>
<protein>
    <recommendedName>
        <fullName evidence="1">Metal-dependent carboxypeptidase</fullName>
        <ecNumber evidence="1">3.4.17.19</ecNumber>
    </recommendedName>
</protein>
<feature type="coiled-coil region" evidence="4">
    <location>
        <begin position="70"/>
        <end position="97"/>
    </location>
</feature>
<feature type="binding site" evidence="2">
    <location>
        <position position="302"/>
    </location>
    <ligand>
        <name>Zn(2+)</name>
        <dbReference type="ChEBI" id="CHEBI:29105"/>
        <note>catalytic</note>
    </ligand>
</feature>
<organism evidence="5 6">
    <name type="scientific">Petrocella atlantisensis</name>
    <dbReference type="NCBI Taxonomy" id="2173034"/>
    <lineage>
        <taxon>Bacteria</taxon>
        <taxon>Bacillati</taxon>
        <taxon>Bacillota</taxon>
        <taxon>Clostridia</taxon>
        <taxon>Lachnospirales</taxon>
        <taxon>Vallitaleaceae</taxon>
        <taxon>Petrocella</taxon>
    </lineage>
</organism>
<comment type="cofactor">
    <cofactor evidence="2">
        <name>Zn(2+)</name>
        <dbReference type="ChEBI" id="CHEBI:29105"/>
    </cofactor>
    <text evidence="2">Binds 1 zinc ion per subunit.</text>
</comment>
<keyword evidence="4" id="KW-0175">Coiled coil</keyword>
<dbReference type="PIRSF" id="PIRSF006615">
    <property type="entry name" value="Zn_crbxpep_Taq"/>
    <property type="match status" value="1"/>
</dbReference>
<evidence type="ECO:0000256" key="4">
    <source>
        <dbReference type="SAM" id="Coils"/>
    </source>
</evidence>
<feature type="active site" description="Proton donor/acceptor" evidence="3">
    <location>
        <position position="273"/>
    </location>
</feature>
<comment type="similarity">
    <text evidence="1">Belongs to the peptidase M32 family.</text>
</comment>
<dbReference type="PRINTS" id="PR00998">
    <property type="entry name" value="CRBOXYPTASET"/>
</dbReference>
<keyword evidence="1" id="KW-0645">Protease</keyword>
<dbReference type="Pfam" id="PF02074">
    <property type="entry name" value="Peptidase_M32"/>
    <property type="match status" value="1"/>
</dbReference>
<comment type="function">
    <text evidence="1">Broad specificity carboxypetidase that releases amino acids sequentially from the C-terminus, including neutral, aromatic, polar and basic residues.</text>
</comment>
<dbReference type="KEGG" id="cbar:PATL70BA_0252"/>
<feature type="binding site" evidence="2">
    <location>
        <position position="276"/>
    </location>
    <ligand>
        <name>Zn(2+)</name>
        <dbReference type="ChEBI" id="CHEBI:29105"/>
        <note>catalytic</note>
    </ligand>
</feature>
<dbReference type="PANTHER" id="PTHR34217:SF1">
    <property type="entry name" value="CARBOXYPEPTIDASE 1"/>
    <property type="match status" value="1"/>
</dbReference>
<evidence type="ECO:0000313" key="5">
    <source>
        <dbReference type="EMBL" id="VDN46096.1"/>
    </source>
</evidence>
<dbReference type="EMBL" id="LR130778">
    <property type="protein sequence ID" value="VDN46096.1"/>
    <property type="molecule type" value="Genomic_DNA"/>
</dbReference>
<keyword evidence="2" id="KW-0862">Zinc</keyword>
<keyword evidence="1 5" id="KW-0121">Carboxypeptidase</keyword>
<keyword evidence="1 5" id="KW-0378">Hydrolase</keyword>
<evidence type="ECO:0000256" key="1">
    <source>
        <dbReference type="PIRNR" id="PIRNR006615"/>
    </source>
</evidence>
<evidence type="ECO:0000256" key="2">
    <source>
        <dbReference type="PIRSR" id="PIRSR006615-1"/>
    </source>
</evidence>
<keyword evidence="1" id="KW-0482">Metalloprotease</keyword>
<dbReference type="RefSeq" id="WP_125135666.1">
    <property type="nucleotide sequence ID" value="NZ_LR130778.1"/>
</dbReference>
<sequence length="508" mass="58304">MTSTTTHTKDLTPIEQLEKLDQSLSALGFSEALIFWDSATLAPKNAVNGRSETLVHLSEFYYNTLVNEHIHQVLIDLEATKNDLNDLEKSKLQFFREEYDKVACVPVDEYAAFKGLQALSSDAWEEAKEKNDFSIFEPYLQKVIDFQRKYIEYRNKGGHPYDTLLQDYERDLTVEITDQFFDRLRAVIVPLVQKIKDSGVTVLSPFEGVSYDVKNQKQLSDLLLEKLGFNKDSGIIAESVHPFTMNITKDDVRITTHYYEDNILSSLYSTIHECGHALYEQDIDVALGFSRLATGTTMGIHESQSRIYENNVGRSRVFWETYFPLLKNLFPDQLGDATPEICYKACNYVRPTLIRIEADELTYALHIMIRYELEKQIFEGKLNAKDLPSAWNELYQNYLGITPDSDAKGVLQDVHWSEGLFGYFPSYALGSAYAAQFEVAMNKDFDVNKAITDDQLILIKNWLADKIHKYGSTKTPEEILLIATGEPFNPKYFTDYLLKKYSDLYNLG</sequence>
<name>A0A3P7RT61_9FIRM</name>
<evidence type="ECO:0000256" key="3">
    <source>
        <dbReference type="PIRSR" id="PIRSR006615-2"/>
    </source>
</evidence>
<comment type="catalytic activity">
    <reaction evidence="1">
        <text>Release of a C-terminal amino acid with broad specificity, except for -Pro.</text>
        <dbReference type="EC" id="3.4.17.19"/>
    </reaction>
</comment>
<dbReference type="InterPro" id="IPR001333">
    <property type="entry name" value="Peptidase_M32_Taq"/>
</dbReference>
<dbReference type="Gene3D" id="1.10.1370.30">
    <property type="match status" value="1"/>
</dbReference>
<dbReference type="AlphaFoldDB" id="A0A3P7RT61"/>
<dbReference type="EC" id="3.4.17.19" evidence="1"/>
<dbReference type="Proteomes" id="UP000279029">
    <property type="component" value="Chromosome"/>
</dbReference>
<dbReference type="PANTHER" id="PTHR34217">
    <property type="entry name" value="METAL-DEPENDENT CARBOXYPEPTIDASE"/>
    <property type="match status" value="1"/>
</dbReference>
<accession>A0A3P7RT61</accession>
<evidence type="ECO:0000313" key="6">
    <source>
        <dbReference type="Proteomes" id="UP000279029"/>
    </source>
</evidence>
<gene>
    <name evidence="5" type="primary">ypwA</name>
    <name evidence="5" type="ORF">PATL70BA_0252</name>
</gene>
<keyword evidence="1 2" id="KW-0479">Metal-binding</keyword>
<dbReference type="PROSITE" id="PS52034">
    <property type="entry name" value="PEPTIDASE_M32"/>
    <property type="match status" value="1"/>
</dbReference>
<dbReference type="OrthoDB" id="9772308at2"/>
<keyword evidence="6" id="KW-1185">Reference proteome</keyword>
<dbReference type="SUPFAM" id="SSF55486">
    <property type="entry name" value="Metalloproteases ('zincins'), catalytic domain"/>
    <property type="match status" value="1"/>
</dbReference>
<dbReference type="GO" id="GO:0006508">
    <property type="term" value="P:proteolysis"/>
    <property type="evidence" value="ECO:0007669"/>
    <property type="project" value="UniProtKB-UniRule"/>
</dbReference>
<feature type="binding site" evidence="2">
    <location>
        <position position="272"/>
    </location>
    <ligand>
        <name>Zn(2+)</name>
        <dbReference type="ChEBI" id="CHEBI:29105"/>
        <note>catalytic</note>
    </ligand>
</feature>
<reference evidence="5 6" key="1">
    <citation type="submission" date="2018-09" db="EMBL/GenBank/DDBJ databases">
        <authorList>
            <person name="Postec A."/>
        </authorList>
    </citation>
    <scope>NUCLEOTIDE SEQUENCE [LARGE SCALE GENOMIC DNA]</scope>
    <source>
        <strain evidence="5">70B-A</strain>
    </source>
</reference>